<comment type="caution">
    <text evidence="1">The sequence shown here is derived from an EMBL/GenBank/DDBJ whole genome shotgun (WGS) entry which is preliminary data.</text>
</comment>
<keyword evidence="2" id="KW-1185">Reference proteome</keyword>
<dbReference type="AlphaFoldDB" id="A0A4R8DXE8"/>
<dbReference type="Proteomes" id="UP000294498">
    <property type="component" value="Unassembled WGS sequence"/>
</dbReference>
<name>A0A4R8DXE8_9BACT</name>
<gene>
    <name evidence="1" type="ORF">EDB95_2935</name>
</gene>
<accession>A0A4R8DXE8</accession>
<proteinExistence type="predicted"/>
<dbReference type="EMBL" id="SODV01000001">
    <property type="protein sequence ID" value="TDX01891.1"/>
    <property type="molecule type" value="Genomic_DNA"/>
</dbReference>
<sequence length="71" mass="8235">MYKMFTYLARRNALCKAYFESPASFFPNLGLSISYSLMASVIKLFSQHQHYCDNRTDNSNELCKRGLTNLI</sequence>
<organism evidence="1 2">
    <name type="scientific">Dinghuibacter silviterrae</name>
    <dbReference type="NCBI Taxonomy" id="1539049"/>
    <lineage>
        <taxon>Bacteria</taxon>
        <taxon>Pseudomonadati</taxon>
        <taxon>Bacteroidota</taxon>
        <taxon>Chitinophagia</taxon>
        <taxon>Chitinophagales</taxon>
        <taxon>Chitinophagaceae</taxon>
        <taxon>Dinghuibacter</taxon>
    </lineage>
</organism>
<evidence type="ECO:0000313" key="2">
    <source>
        <dbReference type="Proteomes" id="UP000294498"/>
    </source>
</evidence>
<protein>
    <submittedName>
        <fullName evidence="1">Uncharacterized protein</fullName>
    </submittedName>
</protein>
<reference evidence="1 2" key="1">
    <citation type="submission" date="2019-03" db="EMBL/GenBank/DDBJ databases">
        <title>Genomic Encyclopedia of Type Strains, Phase IV (KMG-IV): sequencing the most valuable type-strain genomes for metagenomic binning, comparative biology and taxonomic classification.</title>
        <authorList>
            <person name="Goeker M."/>
        </authorList>
    </citation>
    <scope>NUCLEOTIDE SEQUENCE [LARGE SCALE GENOMIC DNA]</scope>
    <source>
        <strain evidence="1 2">DSM 100059</strain>
    </source>
</reference>
<evidence type="ECO:0000313" key="1">
    <source>
        <dbReference type="EMBL" id="TDX01891.1"/>
    </source>
</evidence>